<gene>
    <name evidence="3" type="ORF">JJB74_04295</name>
</gene>
<keyword evidence="1" id="KW-1133">Transmembrane helix</keyword>
<feature type="transmembrane region" description="Helical" evidence="1">
    <location>
        <begin position="210"/>
        <end position="231"/>
    </location>
</feature>
<feature type="transmembrane region" description="Helical" evidence="1">
    <location>
        <begin position="94"/>
        <end position="113"/>
    </location>
</feature>
<keyword evidence="1" id="KW-0812">Transmembrane</keyword>
<dbReference type="RefSeq" id="WP_200590548.1">
    <property type="nucleotide sequence ID" value="NZ_JAEPBG010000001.1"/>
</dbReference>
<feature type="transmembrane region" description="Helical" evidence="1">
    <location>
        <begin position="313"/>
        <end position="331"/>
    </location>
</feature>
<sequence>MSTKNFQSAASTRSIFSTSRAHLLLLPVLLALFSIAFLRTAWVAEDAFITFRTIDNALHGLGLTWNPGDRVQTYTHPLWLCLLLPIIGLFNDPFYVSLITSYLLLLTTLIILFRTINERSISGLMVIASLLWSRSFIDYSSSGLENPLTHALLAGYVFVWTRDPDFRYRPFLLSGIISALFLTRPDAIVLVTPSFIFYLWSMRRRIKQHFLMVLVGTLPAILWIAFSLFYYGTPVPNTALAKVQTGNSFLHNLIQAYYYHEWALQNDPGTLLLVIAGIILGISGSARLRPIAFGLLLWEAYLSYVGADYMGGRFFSGAVLVATALIAIYVKKQPNQRIVWGIALTLIFTSGILKWTLFSSTHYEQSAFSAGGIADERGFYYRALGLIPSIRRGTWESHIWLQEGKFLRAYTGWYTRCNIGMAGYMAGPNVKWVDPLGLADPLLARLPSRRNARVGHYERAFPAGYLQSLVVNKNLVRDPKIAALEADVGKAVRAPLFSAGRLSAIWRLNTGYHSRAADNFNREAIGLPGIPVKTFSKISCYGLPPAEEATWQLAGSPVTAMRVTFPDFLSGAAPTK</sequence>
<evidence type="ECO:0000259" key="2">
    <source>
        <dbReference type="Pfam" id="PF26371"/>
    </source>
</evidence>
<keyword evidence="1" id="KW-0472">Membrane</keyword>
<feature type="transmembrane region" description="Helical" evidence="1">
    <location>
        <begin position="120"/>
        <end position="137"/>
    </location>
</feature>
<keyword evidence="4" id="KW-1185">Reference proteome</keyword>
<feature type="transmembrane region" description="Helical" evidence="1">
    <location>
        <begin position="171"/>
        <end position="198"/>
    </location>
</feature>
<feature type="transmembrane region" description="Helical" evidence="1">
    <location>
        <begin position="338"/>
        <end position="358"/>
    </location>
</feature>
<evidence type="ECO:0000256" key="1">
    <source>
        <dbReference type="SAM" id="Phobius"/>
    </source>
</evidence>
<organism evidence="3 4">
    <name type="scientific">Noviherbaspirillum pedocola</name>
    <dbReference type="NCBI Taxonomy" id="2801341"/>
    <lineage>
        <taxon>Bacteria</taxon>
        <taxon>Pseudomonadati</taxon>
        <taxon>Pseudomonadota</taxon>
        <taxon>Betaproteobacteria</taxon>
        <taxon>Burkholderiales</taxon>
        <taxon>Oxalobacteraceae</taxon>
        <taxon>Noviherbaspirillum</taxon>
    </lineage>
</organism>
<name>A0A934W617_9BURK</name>
<reference evidence="3" key="1">
    <citation type="submission" date="2021-01" db="EMBL/GenBank/DDBJ databases">
        <title>Genome sequence of strain Noviherbaspirillum sp. DKR-6.</title>
        <authorList>
            <person name="Chaudhary D.K."/>
        </authorList>
    </citation>
    <scope>NUCLEOTIDE SEQUENCE</scope>
    <source>
        <strain evidence="3">DKR-6</strain>
    </source>
</reference>
<comment type="caution">
    <text evidence="3">The sequence shown here is derived from an EMBL/GenBank/DDBJ whole genome shotgun (WGS) entry which is preliminary data.</text>
</comment>
<proteinExistence type="predicted"/>
<dbReference type="EMBL" id="JAEPBG010000001">
    <property type="protein sequence ID" value="MBK4733828.1"/>
    <property type="molecule type" value="Genomic_DNA"/>
</dbReference>
<dbReference type="AlphaFoldDB" id="A0A934W617"/>
<dbReference type="Proteomes" id="UP000622890">
    <property type="component" value="Unassembled WGS sequence"/>
</dbReference>
<evidence type="ECO:0000313" key="4">
    <source>
        <dbReference type="Proteomes" id="UP000622890"/>
    </source>
</evidence>
<feature type="transmembrane region" description="Helical" evidence="1">
    <location>
        <begin position="21"/>
        <end position="42"/>
    </location>
</feature>
<accession>A0A934W617</accession>
<protein>
    <recommendedName>
        <fullName evidence="2">Terminal beta-(1-&gt;2)-arabinofuranosyltransferase C-terminal domain-containing protein</fullName>
    </recommendedName>
</protein>
<evidence type="ECO:0000313" key="3">
    <source>
        <dbReference type="EMBL" id="MBK4733828.1"/>
    </source>
</evidence>
<feature type="domain" description="Terminal beta-(1-&gt;2)-arabinofuranosyltransferase C-terminal" evidence="2">
    <location>
        <begin position="415"/>
        <end position="456"/>
    </location>
</feature>
<dbReference type="InterPro" id="IPR058983">
    <property type="entry name" value="AftB_C"/>
</dbReference>
<dbReference type="Pfam" id="PF26371">
    <property type="entry name" value="AftB_C"/>
    <property type="match status" value="1"/>
</dbReference>